<sequence length="666" mass="73598">MQYHRIDVEPSRRVAIKEANMFAVKAKKGATNKKAQQIVPVSPLEVANDILEARATHMAGTIKVVTRCSIIVLTLNQAEGVHYDKLPQAGRGIGPCKQKTYVKLVDTGSPSNATEREIWRVLKRKEIRQHNVVLGESDDAPSIPAEPVSKITPSSPEDPLSPFYDPSDEDLKPLANLYLTRQRLYEKKNCVEPLPQHSDDGECLPVTPHTGLTHCSPTLAGCCSSLSLLSSLPNTDECHSSPSSCTWVRGDLRLACSRHTKVNRVLSPAVSLPDFRMWESCLTMPLRWSVGFLGDFPFTPHFRTCSALTHLNHPHRLSKPRYCSVSHWSQWTSCSVTCGKGERLRQRFYVDHEKADSLRCRTPLTSRSVCFGSLLTCRYPPTPHIYLVPSISSHHTECLLHVIAHLQVNSTSPSGSSPAHSVTSRSVFYGSLLICKYLHPPIYQPSHNVLSSAHPVTHWSVCHGLLLPCRYLAPPNLARPQLILSPPNVSGKAFSSPAGTQHHPILSSYIPECLLQLFANLQVPSTSPCGSYPAYPITTTRVCYCSLFTCRYPPPPHVAPPQLILSPSGVSDIAISSPVGTNHHFKWLALCISSHHPECQLQLSAHLQLPTTSSARTQHILSPRVSTMVLCSSASTHHLPCESYLVYPLTYQNVLQISTHLQVPKT</sequence>
<dbReference type="Pfam" id="PF00090">
    <property type="entry name" value="TSP_1"/>
    <property type="match status" value="1"/>
</dbReference>
<proteinExistence type="predicted"/>
<reference evidence="2 3" key="1">
    <citation type="submission" date="2023-02" db="EMBL/GenBank/DDBJ databases">
        <title>LHISI_Scaffold_Assembly.</title>
        <authorList>
            <person name="Stuart O.P."/>
            <person name="Cleave R."/>
            <person name="Magrath M.J.L."/>
            <person name="Mikheyev A.S."/>
        </authorList>
    </citation>
    <scope>NUCLEOTIDE SEQUENCE [LARGE SCALE GENOMIC DNA]</scope>
    <source>
        <strain evidence="2">Daus_M_001</strain>
        <tissue evidence="2">Leg muscle</tissue>
    </source>
</reference>
<feature type="region of interest" description="Disordered" evidence="1">
    <location>
        <begin position="137"/>
        <end position="158"/>
    </location>
</feature>
<dbReference type="InterPro" id="IPR036383">
    <property type="entry name" value="TSP1_rpt_sf"/>
</dbReference>
<name>A0ABQ9GJ30_9NEOP</name>
<protein>
    <submittedName>
        <fullName evidence="2">Uncharacterized protein</fullName>
    </submittedName>
</protein>
<keyword evidence="3" id="KW-1185">Reference proteome</keyword>
<dbReference type="EMBL" id="JARBHB010000012">
    <property type="protein sequence ID" value="KAJ8872020.1"/>
    <property type="molecule type" value="Genomic_DNA"/>
</dbReference>
<gene>
    <name evidence="2" type="ORF">PR048_028360</name>
</gene>
<dbReference type="Gene3D" id="2.20.100.10">
    <property type="entry name" value="Thrombospondin type-1 (TSP1) repeat"/>
    <property type="match status" value="1"/>
</dbReference>
<dbReference type="PANTHER" id="PTHR11311">
    <property type="entry name" value="SPONDIN"/>
    <property type="match status" value="1"/>
</dbReference>
<dbReference type="SMART" id="SM00209">
    <property type="entry name" value="TSP1"/>
    <property type="match status" value="1"/>
</dbReference>
<organism evidence="2 3">
    <name type="scientific">Dryococelus australis</name>
    <dbReference type="NCBI Taxonomy" id="614101"/>
    <lineage>
        <taxon>Eukaryota</taxon>
        <taxon>Metazoa</taxon>
        <taxon>Ecdysozoa</taxon>
        <taxon>Arthropoda</taxon>
        <taxon>Hexapoda</taxon>
        <taxon>Insecta</taxon>
        <taxon>Pterygota</taxon>
        <taxon>Neoptera</taxon>
        <taxon>Polyneoptera</taxon>
        <taxon>Phasmatodea</taxon>
        <taxon>Verophasmatodea</taxon>
        <taxon>Anareolatae</taxon>
        <taxon>Phasmatidae</taxon>
        <taxon>Eurycanthinae</taxon>
        <taxon>Dryococelus</taxon>
    </lineage>
</organism>
<evidence type="ECO:0000313" key="2">
    <source>
        <dbReference type="EMBL" id="KAJ8872020.1"/>
    </source>
</evidence>
<accession>A0ABQ9GJ30</accession>
<comment type="caution">
    <text evidence="2">The sequence shown here is derived from an EMBL/GenBank/DDBJ whole genome shotgun (WGS) entry which is preliminary data.</text>
</comment>
<dbReference type="Proteomes" id="UP001159363">
    <property type="component" value="Chromosome 11"/>
</dbReference>
<dbReference type="InterPro" id="IPR051418">
    <property type="entry name" value="Spondin/Thrombospondin_T1"/>
</dbReference>
<dbReference type="PROSITE" id="PS50092">
    <property type="entry name" value="TSP1"/>
    <property type="match status" value="1"/>
</dbReference>
<dbReference type="InterPro" id="IPR000884">
    <property type="entry name" value="TSP1_rpt"/>
</dbReference>
<dbReference type="SUPFAM" id="SSF82895">
    <property type="entry name" value="TSP-1 type 1 repeat"/>
    <property type="match status" value="1"/>
</dbReference>
<dbReference type="PANTHER" id="PTHR11311:SF16">
    <property type="entry name" value="SPONDIN-1"/>
    <property type="match status" value="1"/>
</dbReference>
<evidence type="ECO:0000256" key="1">
    <source>
        <dbReference type="SAM" id="MobiDB-lite"/>
    </source>
</evidence>
<evidence type="ECO:0000313" key="3">
    <source>
        <dbReference type="Proteomes" id="UP001159363"/>
    </source>
</evidence>